<reference evidence="5 6" key="1">
    <citation type="submission" date="2020-10" db="EMBL/GenBank/DDBJ databases">
        <authorList>
            <person name="Castelo-Branco R."/>
            <person name="Eusebio N."/>
            <person name="Adriana R."/>
            <person name="Vieira A."/>
            <person name="Brugerolle De Fraissinette N."/>
            <person name="Rezende De Castro R."/>
            <person name="Schneider M.P."/>
            <person name="Vasconcelos V."/>
            <person name="Leao P.N."/>
        </authorList>
    </citation>
    <scope>NUCLEOTIDE SEQUENCE [LARGE SCALE GENOMIC DNA]</scope>
    <source>
        <strain evidence="5 6">LEGE 06123</strain>
    </source>
</reference>
<sequence length="749" mass="81613">MRKRYLFIAIVSAVLPLLFKSAATAQQVVGDNERLAAEAEPAVVRIVDGCFGTYVYNNREYDQSAGGIGSGFFINSNGYIATNAHVTEFGYKGENACRETLFARFLREVAQQDSRLSQLLNSSNPLTRRDAVALMRQESRLKDFEFVHHVILPNPNQDPVAFEIKSYGETTGQNNAKDVAIIKIDIENTPSLQMAENSNRVRIQDHVTVVGYPAAADDFDSNILSRGSFFEASFTDGRVSARRNLASGTPILQISAPATNGNSGGPILNNQGEVIGMPTFTLSSNGQQVSGFTFVIPTNTIMEFVRQAGTTNEQGVVDEVYREGLELFFNGQYQEAIARFEEIRNLFRPHSEADRLIQESQQAISTGRGSSSTNPTPSPTPTNSPTQIPSDNSGLNNFLRNIPPWGVPFLIALLIGIPSVVLLMRRNRISNQSNQSTYGNNYPPPNTPPASPPPQQSPIPHFSTQPQNFGSGSYTVPNVQSFPSTVREGFGSDTTFTTQVTHFGSITCTSGILAGKTFPIPPEGLSIGRDRTCQVVIDDPRISKEHLWIGLRNNSVIAIDQKSSNGTYLNKAGYQRINEVFLKPGDELILADGVVKFLYNAPSSIVSNQTVAAAKQNGDRTVVEIARLGTITCTSGVLIGQKFEIPLTGLCIGRDRQAQIVIDDSRVSKQHLWIVPRDGRVAVVDKGSTNGTYLNQLGSERIKDVVLNSGDTIILCEGDVARFQYQDDKTTIENKPALALQPSQNGTGA</sequence>
<dbReference type="SUPFAM" id="SSF49879">
    <property type="entry name" value="SMAD/FHA domain"/>
    <property type="match status" value="2"/>
</dbReference>
<dbReference type="CDD" id="cd00060">
    <property type="entry name" value="FHA"/>
    <property type="match status" value="2"/>
</dbReference>
<gene>
    <name evidence="5" type="ORF">IQ230_01580</name>
</gene>
<evidence type="ECO:0000259" key="4">
    <source>
        <dbReference type="PROSITE" id="PS50006"/>
    </source>
</evidence>
<name>A0ABR9ULB5_9CHRO</name>
<protein>
    <submittedName>
        <fullName evidence="5">FHA domain-containing protein</fullName>
    </submittedName>
</protein>
<dbReference type="Gene3D" id="2.60.200.20">
    <property type="match status" value="2"/>
</dbReference>
<feature type="transmembrane region" description="Helical" evidence="2">
    <location>
        <begin position="405"/>
        <end position="424"/>
    </location>
</feature>
<keyword evidence="2" id="KW-1133">Transmembrane helix</keyword>
<feature type="domain" description="FHA" evidence="4">
    <location>
        <begin position="525"/>
        <end position="574"/>
    </location>
</feature>
<dbReference type="InterPro" id="IPR043504">
    <property type="entry name" value="Peptidase_S1_PA_chymotrypsin"/>
</dbReference>
<dbReference type="InterPro" id="IPR008984">
    <property type="entry name" value="SMAD_FHA_dom_sf"/>
</dbReference>
<feature type="signal peptide" evidence="3">
    <location>
        <begin position="1"/>
        <end position="25"/>
    </location>
</feature>
<dbReference type="Proteomes" id="UP000651156">
    <property type="component" value="Unassembled WGS sequence"/>
</dbReference>
<keyword evidence="6" id="KW-1185">Reference proteome</keyword>
<keyword evidence="3" id="KW-0732">Signal</keyword>
<dbReference type="Pfam" id="PF13365">
    <property type="entry name" value="Trypsin_2"/>
    <property type="match status" value="1"/>
</dbReference>
<organism evidence="5 6">
    <name type="scientific">Gloeocapsopsis crepidinum LEGE 06123</name>
    <dbReference type="NCBI Taxonomy" id="588587"/>
    <lineage>
        <taxon>Bacteria</taxon>
        <taxon>Bacillati</taxon>
        <taxon>Cyanobacteriota</taxon>
        <taxon>Cyanophyceae</taxon>
        <taxon>Oscillatoriophycideae</taxon>
        <taxon>Chroococcales</taxon>
        <taxon>Chroococcaceae</taxon>
        <taxon>Gloeocapsopsis</taxon>
    </lineage>
</organism>
<dbReference type="Gene3D" id="2.40.10.10">
    <property type="entry name" value="Trypsin-like serine proteases"/>
    <property type="match status" value="1"/>
</dbReference>
<dbReference type="InterPro" id="IPR050923">
    <property type="entry name" value="Cell_Proc_Reg/RNA_Proc"/>
</dbReference>
<feature type="compositionally biased region" description="Polar residues" evidence="1">
    <location>
        <begin position="462"/>
        <end position="476"/>
    </location>
</feature>
<keyword evidence="2" id="KW-0472">Membrane</keyword>
<dbReference type="Pfam" id="PF00498">
    <property type="entry name" value="FHA"/>
    <property type="match status" value="2"/>
</dbReference>
<evidence type="ECO:0000313" key="6">
    <source>
        <dbReference type="Proteomes" id="UP000651156"/>
    </source>
</evidence>
<feature type="compositionally biased region" description="Pro residues" evidence="1">
    <location>
        <begin position="442"/>
        <end position="457"/>
    </location>
</feature>
<evidence type="ECO:0000256" key="3">
    <source>
        <dbReference type="SAM" id="SignalP"/>
    </source>
</evidence>
<comment type="caution">
    <text evidence="5">The sequence shown here is derived from an EMBL/GenBank/DDBJ whole genome shotgun (WGS) entry which is preliminary data.</text>
</comment>
<feature type="region of interest" description="Disordered" evidence="1">
    <location>
        <begin position="433"/>
        <end position="476"/>
    </location>
</feature>
<dbReference type="PROSITE" id="PS50006">
    <property type="entry name" value="FHA_DOMAIN"/>
    <property type="match status" value="2"/>
</dbReference>
<feature type="region of interest" description="Disordered" evidence="1">
    <location>
        <begin position="359"/>
        <end position="392"/>
    </location>
</feature>
<dbReference type="SUPFAM" id="SSF50494">
    <property type="entry name" value="Trypsin-like serine proteases"/>
    <property type="match status" value="1"/>
</dbReference>
<dbReference type="Gene3D" id="2.40.10.120">
    <property type="match status" value="1"/>
</dbReference>
<evidence type="ECO:0000256" key="1">
    <source>
        <dbReference type="SAM" id="MobiDB-lite"/>
    </source>
</evidence>
<evidence type="ECO:0000313" key="5">
    <source>
        <dbReference type="EMBL" id="MBE9189077.1"/>
    </source>
</evidence>
<dbReference type="PANTHER" id="PTHR23308">
    <property type="entry name" value="NUCLEAR INHIBITOR OF PROTEIN PHOSPHATASE-1"/>
    <property type="match status" value="1"/>
</dbReference>
<dbReference type="InterPro" id="IPR000253">
    <property type="entry name" value="FHA_dom"/>
</dbReference>
<feature type="compositionally biased region" description="Polar residues" evidence="1">
    <location>
        <begin position="359"/>
        <end position="369"/>
    </location>
</feature>
<dbReference type="SMART" id="SM00240">
    <property type="entry name" value="FHA"/>
    <property type="match status" value="2"/>
</dbReference>
<keyword evidence="2" id="KW-0812">Transmembrane</keyword>
<evidence type="ECO:0000256" key="2">
    <source>
        <dbReference type="SAM" id="Phobius"/>
    </source>
</evidence>
<feature type="chain" id="PRO_5045282886" evidence="3">
    <location>
        <begin position="26"/>
        <end position="749"/>
    </location>
</feature>
<proteinExistence type="predicted"/>
<dbReference type="RefSeq" id="WP_193930174.1">
    <property type="nucleotide sequence ID" value="NZ_CAWPMZ010000058.1"/>
</dbReference>
<dbReference type="EMBL" id="JADEWN010000002">
    <property type="protein sequence ID" value="MBE9189077.1"/>
    <property type="molecule type" value="Genomic_DNA"/>
</dbReference>
<accession>A0ABR9ULB5</accession>
<dbReference type="InterPro" id="IPR009003">
    <property type="entry name" value="Peptidase_S1_PA"/>
</dbReference>
<feature type="domain" description="FHA" evidence="4">
    <location>
        <begin position="650"/>
        <end position="695"/>
    </location>
</feature>